<keyword evidence="3" id="KW-1185">Reference proteome</keyword>
<accession>A0A017TCI1</accession>
<name>A0A017TCI1_9BACT</name>
<dbReference type="STRING" id="1192034.CAP_1247"/>
<evidence type="ECO:0000313" key="2">
    <source>
        <dbReference type="EMBL" id="EYF06988.1"/>
    </source>
</evidence>
<gene>
    <name evidence="2" type="ORF">CAP_1247</name>
</gene>
<protein>
    <submittedName>
        <fullName evidence="2">Uncharacterized protein</fullName>
    </submittedName>
</protein>
<dbReference type="eggNOG" id="ENOG50316TT">
    <property type="taxonomic scope" value="Bacteria"/>
</dbReference>
<feature type="compositionally biased region" description="Gly residues" evidence="1">
    <location>
        <begin position="26"/>
        <end position="47"/>
    </location>
</feature>
<dbReference type="Proteomes" id="UP000019678">
    <property type="component" value="Unassembled WGS sequence"/>
</dbReference>
<dbReference type="EMBL" id="ASRX01000013">
    <property type="protein sequence ID" value="EYF06988.1"/>
    <property type="molecule type" value="Genomic_DNA"/>
</dbReference>
<reference evidence="2 3" key="1">
    <citation type="submission" date="2013-05" db="EMBL/GenBank/DDBJ databases">
        <title>Genome assembly of Chondromyces apiculatus DSM 436.</title>
        <authorList>
            <person name="Sharma G."/>
            <person name="Khatri I."/>
            <person name="Kaur C."/>
            <person name="Mayilraj S."/>
            <person name="Subramanian S."/>
        </authorList>
    </citation>
    <scope>NUCLEOTIDE SEQUENCE [LARGE SCALE GENOMIC DNA]</scope>
    <source>
        <strain evidence="2 3">DSM 436</strain>
    </source>
</reference>
<sequence>MLSVLALLGAVACSAESSRNEFSSGSGSGGDGAGNTGPGSGGAGGDLFGSTASGTGTNTGSGDNCSEAAKLVYVLSDENELYSFKPDTKQFTFIGYIDCPTALSPNSMAVDRNAVAWVNYVDGFDSQGALFRVSTEDASCEPTPAATLPSGWERLGMGFSTDVAGGEEETLYVAATASSAGLARIDTNTGTLSPIGPFSGSLAGQSAELTGTGDGTLFGFFTTSPVQVAQIDKTTGATSNSAALSTVPVPSAWAFSFWGGDFYLYTASLGTSNVNRYRPSDGSVDTAYMTSIGFRIVGAGVSTCAPVAPPQ</sequence>
<dbReference type="SUPFAM" id="SSF63829">
    <property type="entry name" value="Calcium-dependent phosphotriesterase"/>
    <property type="match status" value="1"/>
</dbReference>
<evidence type="ECO:0000256" key="1">
    <source>
        <dbReference type="SAM" id="MobiDB-lite"/>
    </source>
</evidence>
<evidence type="ECO:0000313" key="3">
    <source>
        <dbReference type="Proteomes" id="UP000019678"/>
    </source>
</evidence>
<feature type="region of interest" description="Disordered" evidence="1">
    <location>
        <begin position="19"/>
        <end position="62"/>
    </location>
</feature>
<comment type="caution">
    <text evidence="2">The sequence shown here is derived from an EMBL/GenBank/DDBJ whole genome shotgun (WGS) entry which is preliminary data.</text>
</comment>
<proteinExistence type="predicted"/>
<feature type="compositionally biased region" description="Low complexity" evidence="1">
    <location>
        <begin position="48"/>
        <end position="62"/>
    </location>
</feature>
<dbReference type="AlphaFoldDB" id="A0A017TCI1"/>
<organism evidence="2 3">
    <name type="scientific">Chondromyces apiculatus DSM 436</name>
    <dbReference type="NCBI Taxonomy" id="1192034"/>
    <lineage>
        <taxon>Bacteria</taxon>
        <taxon>Pseudomonadati</taxon>
        <taxon>Myxococcota</taxon>
        <taxon>Polyangia</taxon>
        <taxon>Polyangiales</taxon>
        <taxon>Polyangiaceae</taxon>
        <taxon>Chondromyces</taxon>
    </lineage>
</organism>